<evidence type="ECO:0000313" key="7">
    <source>
        <dbReference type="EMBL" id="PON88919.1"/>
    </source>
</evidence>
<dbReference type="Gene3D" id="1.10.8.430">
    <property type="entry name" value="Helical domain of apoptotic protease-activating factors"/>
    <property type="match status" value="1"/>
</dbReference>
<dbReference type="InParanoid" id="A0A2P5ETP0"/>
<dbReference type="Pfam" id="PF00931">
    <property type="entry name" value="NB-ARC"/>
    <property type="match status" value="1"/>
</dbReference>
<dbReference type="Proteomes" id="UP000237000">
    <property type="component" value="Unassembled WGS sequence"/>
</dbReference>
<dbReference type="InterPro" id="IPR036388">
    <property type="entry name" value="WH-like_DNA-bd_sf"/>
</dbReference>
<dbReference type="GO" id="GO:0043531">
    <property type="term" value="F:ADP binding"/>
    <property type="evidence" value="ECO:0007669"/>
    <property type="project" value="InterPro"/>
</dbReference>
<dbReference type="InterPro" id="IPR002182">
    <property type="entry name" value="NB-ARC"/>
</dbReference>
<dbReference type="InterPro" id="IPR042197">
    <property type="entry name" value="Apaf_helical"/>
</dbReference>
<dbReference type="OrthoDB" id="611536at2759"/>
<dbReference type="SUPFAM" id="SSF52540">
    <property type="entry name" value="P-loop containing nucleoside triphosphate hydrolases"/>
    <property type="match status" value="1"/>
</dbReference>
<keyword evidence="8" id="KW-1185">Reference proteome</keyword>
<dbReference type="Gene3D" id="1.10.10.10">
    <property type="entry name" value="Winged helix-like DNA-binding domain superfamily/Winged helix DNA-binding domain"/>
    <property type="match status" value="1"/>
</dbReference>
<evidence type="ECO:0000259" key="4">
    <source>
        <dbReference type="Pfam" id="PF00931"/>
    </source>
</evidence>
<reference evidence="8" key="1">
    <citation type="submission" date="2016-06" db="EMBL/GenBank/DDBJ databases">
        <title>Parallel loss of symbiosis genes in relatives of nitrogen-fixing non-legume Parasponia.</title>
        <authorList>
            <person name="Van Velzen R."/>
            <person name="Holmer R."/>
            <person name="Bu F."/>
            <person name="Rutten L."/>
            <person name="Van Zeijl A."/>
            <person name="Liu W."/>
            <person name="Santuari L."/>
            <person name="Cao Q."/>
            <person name="Sharma T."/>
            <person name="Shen D."/>
            <person name="Roswanjaya Y."/>
            <person name="Wardhani T."/>
            <person name="Kalhor M.S."/>
            <person name="Jansen J."/>
            <person name="Van den Hoogen J."/>
            <person name="Gungor B."/>
            <person name="Hartog M."/>
            <person name="Hontelez J."/>
            <person name="Verver J."/>
            <person name="Yang W.-C."/>
            <person name="Schijlen E."/>
            <person name="Repin R."/>
            <person name="Schilthuizen M."/>
            <person name="Schranz E."/>
            <person name="Heidstra R."/>
            <person name="Miyata K."/>
            <person name="Fedorova E."/>
            <person name="Kohlen W."/>
            <person name="Bisseling T."/>
            <person name="Smit S."/>
            <person name="Geurts R."/>
        </authorList>
    </citation>
    <scope>NUCLEOTIDE SEQUENCE [LARGE SCALE GENOMIC DNA]</scope>
    <source>
        <strain evidence="8">cv. RG33-2</strain>
    </source>
</reference>
<dbReference type="SUPFAM" id="SSF52058">
    <property type="entry name" value="L domain-like"/>
    <property type="match status" value="1"/>
</dbReference>
<gene>
    <name evidence="7" type="ORF">TorRG33x02_153020</name>
</gene>
<feature type="domain" description="Disease resistance protein winged helix" evidence="5">
    <location>
        <begin position="657"/>
        <end position="729"/>
    </location>
</feature>
<keyword evidence="2" id="KW-0611">Plant defense</keyword>
<dbReference type="Gene3D" id="3.80.10.10">
    <property type="entry name" value="Ribonuclease Inhibitor"/>
    <property type="match status" value="1"/>
</dbReference>
<dbReference type="PANTHER" id="PTHR23155:SF955">
    <property type="entry name" value="AAA+ ATPASE DOMAIN-CONTAINING PROTEIN"/>
    <property type="match status" value="1"/>
</dbReference>
<dbReference type="GO" id="GO:0098542">
    <property type="term" value="P:defense response to other organism"/>
    <property type="evidence" value="ECO:0007669"/>
    <property type="project" value="TreeGrafter"/>
</dbReference>
<feature type="domain" description="Disease resistance R13L4/SHOC-2-like LRR" evidence="6">
    <location>
        <begin position="820"/>
        <end position="1115"/>
    </location>
</feature>
<feature type="domain" description="NB-ARC" evidence="4">
    <location>
        <begin position="501"/>
        <end position="569"/>
    </location>
</feature>
<evidence type="ECO:0000259" key="5">
    <source>
        <dbReference type="Pfam" id="PF23559"/>
    </source>
</evidence>
<dbReference type="AlphaFoldDB" id="A0A2P5ETP0"/>
<feature type="transmembrane region" description="Helical" evidence="3">
    <location>
        <begin position="6"/>
        <end position="28"/>
    </location>
</feature>
<dbReference type="InterPro" id="IPR058922">
    <property type="entry name" value="WHD_DRP"/>
</dbReference>
<proteinExistence type="predicted"/>
<dbReference type="Pfam" id="PF23598">
    <property type="entry name" value="LRR_14"/>
    <property type="match status" value="1"/>
</dbReference>
<dbReference type="EMBL" id="JXTC01000100">
    <property type="protein sequence ID" value="PON88919.1"/>
    <property type="molecule type" value="Genomic_DNA"/>
</dbReference>
<keyword evidence="3" id="KW-0472">Membrane</keyword>
<dbReference type="InterPro" id="IPR032675">
    <property type="entry name" value="LRR_dom_sf"/>
</dbReference>
<name>A0A2P5ETP0_TREOI</name>
<dbReference type="PANTHER" id="PTHR23155">
    <property type="entry name" value="DISEASE RESISTANCE PROTEIN RP"/>
    <property type="match status" value="1"/>
</dbReference>
<keyword evidence="3" id="KW-1133">Transmembrane helix</keyword>
<dbReference type="InterPro" id="IPR055414">
    <property type="entry name" value="LRR_R13L4/SHOC2-like"/>
</dbReference>
<protein>
    <submittedName>
        <fullName evidence="7">NB-ARC domain containing protein</fullName>
    </submittedName>
</protein>
<accession>A0A2P5ETP0</accession>
<comment type="caution">
    <text evidence="7">The sequence shown here is derived from an EMBL/GenBank/DDBJ whole genome shotgun (WGS) entry which is preliminary data.</text>
</comment>
<organism evidence="7 8">
    <name type="scientific">Trema orientale</name>
    <name type="common">Charcoal tree</name>
    <name type="synonym">Celtis orientalis</name>
    <dbReference type="NCBI Taxonomy" id="63057"/>
    <lineage>
        <taxon>Eukaryota</taxon>
        <taxon>Viridiplantae</taxon>
        <taxon>Streptophyta</taxon>
        <taxon>Embryophyta</taxon>
        <taxon>Tracheophyta</taxon>
        <taxon>Spermatophyta</taxon>
        <taxon>Magnoliopsida</taxon>
        <taxon>eudicotyledons</taxon>
        <taxon>Gunneridae</taxon>
        <taxon>Pentapetalae</taxon>
        <taxon>rosids</taxon>
        <taxon>fabids</taxon>
        <taxon>Rosales</taxon>
        <taxon>Cannabaceae</taxon>
        <taxon>Trema</taxon>
    </lineage>
</organism>
<sequence>MVILCILVVGFSVVLVVLMSIVIFHYLVENYMWVKREWRLLDALSKDFQIAFRSMNQIEQRANQVLESELNLRGITIKLSEMEARWIKKAWKVETDAKRYAEELDQRLMMERRDIGVIKRYVLVLKMFIPIIKLAYRIRRTKKEIKKLAKNKKYTNYLMGLLEDSRTKVRRLQDRPIEETAEQIRVPPVLSFRSEVASLLERLINENPNLVRGMVEQTRSVVMHLQLLEPFINDLQGLWLESKIEEVWLDEAQKIIDHAQNDTNAFDTLLQEPENQMISGDWFLRRKFMQSIENFGSELSHLLEMKERYDFNFVRRVSSRGHAIFPHLQQHSSVMGEISGQLLLDDHNKIPSKKGPDKRVASLCRELEDAKKQLEDQYATEGATTTSMAGFELLEKMFEKTKKLLEDEEALGASGTRIANFQRYLKKMAHINAVSSRKKQTKNLRKDVGLLKRYAQVYRIKIKKESYSVVGLEEDIHELVLKLTTVVEHGSIISVVGMRGVVLDDLSSKEAWDLLKPAFAFDAMKDGSMVVLTTRNKGVALHANPSSTSIHPLRLRNREESWEIFTQMVQIPPDNEAMKSLAKKVVARTGGLPLAISRLGRLFSGKEVTNKELSRALELVSQGQNQTPWLEVIDLNRDQDLQLQPTLVDKCFSYFELFPRDFEIPARRLVALWDAQEVTIQSENANNKSNTEEQGAYQLLSELIDCNMIQVVERKRNGKVKTCRFPSILGELWLQCRNNSMNGRSWSLYAGCHQQISCRFDDNDASANYNGGKIHGLLDSSNLVSQRDWYPLSVMFFDTREGPEPGKDVGDFLLMGIKSGRFQELLVLDLERILRPNLIDTVGRLKKLTYLGLRRTELDTLPSSIDKLLHLQTLDLKHTAIRTLPKSIWKMKKLRHLYLNQKCRIKFMPQRSKISMENLETLSGAYVDHDGIALMNGLHGLSKLRKLHLTLQLTSPQQKVLATCIQQLTGLQSLSLRSVNENSEPQDLELRDCLGKLDKLSSLYLFGKLELTSLCELPDSLTELTVSASRLSGSVSSLLGKLGALPQLKFLSFLADSYSEPEMVFPEGFSKLRVLRLWNLDKLRHLEIQAMKRLRELEIRSCRNLERHTTGLTHLERESMN</sequence>
<dbReference type="Pfam" id="PF23559">
    <property type="entry name" value="WHD_DRP"/>
    <property type="match status" value="1"/>
</dbReference>
<keyword evidence="1" id="KW-0677">Repeat</keyword>
<evidence type="ECO:0000313" key="8">
    <source>
        <dbReference type="Proteomes" id="UP000237000"/>
    </source>
</evidence>
<evidence type="ECO:0000256" key="3">
    <source>
        <dbReference type="SAM" id="Phobius"/>
    </source>
</evidence>
<dbReference type="InterPro" id="IPR044974">
    <property type="entry name" value="Disease_R_plants"/>
</dbReference>
<evidence type="ECO:0000256" key="2">
    <source>
        <dbReference type="ARBA" id="ARBA00022821"/>
    </source>
</evidence>
<evidence type="ECO:0000259" key="6">
    <source>
        <dbReference type="Pfam" id="PF23598"/>
    </source>
</evidence>
<dbReference type="InterPro" id="IPR027417">
    <property type="entry name" value="P-loop_NTPase"/>
</dbReference>
<evidence type="ECO:0000256" key="1">
    <source>
        <dbReference type="ARBA" id="ARBA00022737"/>
    </source>
</evidence>
<keyword evidence="3" id="KW-0812">Transmembrane</keyword>